<dbReference type="Gene3D" id="3.40.50.450">
    <property type="match status" value="1"/>
</dbReference>
<dbReference type="Proteomes" id="UP000186817">
    <property type="component" value="Unassembled WGS sequence"/>
</dbReference>
<dbReference type="Gene3D" id="1.20.890.10">
    <property type="entry name" value="cAMP-dependent protein kinase regulatory subunit, dimerization-anchoring domain"/>
    <property type="match status" value="1"/>
</dbReference>
<dbReference type="GO" id="GO:0003872">
    <property type="term" value="F:6-phosphofructokinase activity"/>
    <property type="evidence" value="ECO:0007669"/>
    <property type="project" value="InterPro"/>
</dbReference>
<evidence type="ECO:0000256" key="6">
    <source>
        <dbReference type="SAM" id="MobiDB-lite"/>
    </source>
</evidence>
<feature type="domain" description="Phosphofructokinase" evidence="7">
    <location>
        <begin position="346"/>
        <end position="570"/>
    </location>
</feature>
<dbReference type="GO" id="GO:0046872">
    <property type="term" value="F:metal ion binding"/>
    <property type="evidence" value="ECO:0007669"/>
    <property type="project" value="UniProtKB-KW"/>
</dbReference>
<keyword evidence="2" id="KW-0808">Transferase</keyword>
<reference evidence="8 9" key="1">
    <citation type="submission" date="2016-02" db="EMBL/GenBank/DDBJ databases">
        <title>Genome analysis of coral dinoflagellate symbionts highlights evolutionary adaptations to a symbiotic lifestyle.</title>
        <authorList>
            <person name="Aranda M."/>
            <person name="Li Y."/>
            <person name="Liew Y.J."/>
            <person name="Baumgarten S."/>
            <person name="Simakov O."/>
            <person name="Wilson M."/>
            <person name="Piel J."/>
            <person name="Ashoor H."/>
            <person name="Bougouffa S."/>
            <person name="Bajic V.B."/>
            <person name="Ryu T."/>
            <person name="Ravasi T."/>
            <person name="Bayer T."/>
            <person name="Micklem G."/>
            <person name="Kim H."/>
            <person name="Bhak J."/>
            <person name="Lajeunesse T.C."/>
            <person name="Voolstra C.R."/>
        </authorList>
    </citation>
    <scope>NUCLEOTIDE SEQUENCE [LARGE SCALE GENOMIC DNA]</scope>
    <source>
        <strain evidence="8 9">CCMP2467</strain>
    </source>
</reference>
<comment type="cofactor">
    <cofactor evidence="1">
        <name>Mg(2+)</name>
        <dbReference type="ChEBI" id="CHEBI:18420"/>
    </cofactor>
</comment>
<evidence type="ECO:0000256" key="4">
    <source>
        <dbReference type="ARBA" id="ARBA00022777"/>
    </source>
</evidence>
<sequence length="771" mass="83741">MGRLSRPAPTHPYADPVSFRRHAAQLCAALQPLHADNLERRYDCIGRLPSGALACRPKMEVVVENASGIPEGSILSIRAGNVRRQGTLSTDKPVQFAQTSLLDACPFKVDIFAPLGSSRLVLRPKNDRYTVSFGDSEKKMSLDLLVQGLSAAGPDKPQLTAPREELLSDTEAYLERHELQRFIQNLITSVLADKPDDPYAYMAHHLSNARVKEIPRPPSVQAAQSHTKRPAKKPARLAPHKKSFGHPAFVVEDFDGNLLTLRELEARDIIAPGAELRRLIIDDLGKVFTSKCLASPLNEIVGHFIPNDARATQAIQLGSNDCFYQMPLAGPRPTLHFDPEEVVATLVTCGGLCPGLNAVIRELVMMLAQYGVRKIYGIRGGYKGVVKPETWMELTPDNVQDINSMGGTILVSDRGNPTEEEQVQVLMDMGVRAHFIIGGDGTHRGAFDCAQLVKAKGWNCSVIGIPKTIDNDIPMLDCTFGFDTACMEAERAIKAGYVEATCNANCIGLVKLMGRHSGFIALHACLAARNADIVLLPEMQICLEKVLQHCLELMQSKGHCVIVVAEGCGDTLLKSSGEVDGQDFGTPRLSQALLWEAVVGVARRKLSPTGSSWSSQDLSGLVWTSAKLKTDNELAMAAAVLQAQPLITRLSMRSLSNMARDLGTSQKMNGLMSSSVTSQMILLADSTRQPQGISNLARWFAKVKHVQALSMHLPAREGTRRCDGFRALEPTSTLQASTMLELCDLPLWGAIGPCFASQVSGSDSQCLANAV</sequence>
<keyword evidence="3" id="KW-0479">Metal-binding</keyword>
<dbReference type="InterPro" id="IPR000023">
    <property type="entry name" value="Phosphofructokinase_dom"/>
</dbReference>
<dbReference type="EMBL" id="LSRX01001158">
    <property type="protein sequence ID" value="OLP82881.1"/>
    <property type="molecule type" value="Genomic_DNA"/>
</dbReference>
<dbReference type="PANTHER" id="PTHR45770">
    <property type="entry name" value="ATP-DEPENDENT 6-PHOSPHOFRUCTOKINASE 1"/>
    <property type="match status" value="1"/>
</dbReference>
<dbReference type="InterPro" id="IPR035966">
    <property type="entry name" value="PKF_sf"/>
</dbReference>
<dbReference type="Pfam" id="PF00365">
    <property type="entry name" value="PFK"/>
    <property type="match status" value="1"/>
</dbReference>
<keyword evidence="5" id="KW-0460">Magnesium</keyword>
<evidence type="ECO:0000256" key="5">
    <source>
        <dbReference type="ARBA" id="ARBA00022842"/>
    </source>
</evidence>
<dbReference type="SUPFAM" id="SSF47391">
    <property type="entry name" value="Dimerization-anchoring domain of cAMP-dependent PK regulatory subunit"/>
    <property type="match status" value="1"/>
</dbReference>
<evidence type="ECO:0000256" key="2">
    <source>
        <dbReference type="ARBA" id="ARBA00022679"/>
    </source>
</evidence>
<keyword evidence="9" id="KW-1185">Reference proteome</keyword>
<evidence type="ECO:0000259" key="7">
    <source>
        <dbReference type="Pfam" id="PF00365"/>
    </source>
</evidence>
<dbReference type="AlphaFoldDB" id="A0A1Q9CIW7"/>
<organism evidence="8 9">
    <name type="scientific">Symbiodinium microadriaticum</name>
    <name type="common">Dinoflagellate</name>
    <name type="synonym">Zooxanthella microadriatica</name>
    <dbReference type="NCBI Taxonomy" id="2951"/>
    <lineage>
        <taxon>Eukaryota</taxon>
        <taxon>Sar</taxon>
        <taxon>Alveolata</taxon>
        <taxon>Dinophyceae</taxon>
        <taxon>Suessiales</taxon>
        <taxon>Symbiodiniaceae</taxon>
        <taxon>Symbiodinium</taxon>
    </lineage>
</organism>
<proteinExistence type="predicted"/>
<accession>A0A1Q9CIW7</accession>
<dbReference type="InterPro" id="IPR050929">
    <property type="entry name" value="PFKA"/>
</dbReference>
<protein>
    <submittedName>
        <fullName evidence="8">6-phosphofructokinase 3</fullName>
    </submittedName>
</protein>
<dbReference type="SUPFAM" id="SSF53784">
    <property type="entry name" value="Phosphofructokinase"/>
    <property type="match status" value="1"/>
</dbReference>
<gene>
    <name evidence="8" type="primary">PFK3</name>
    <name evidence="8" type="ORF">AK812_SmicGene36426</name>
</gene>
<dbReference type="InterPro" id="IPR022953">
    <property type="entry name" value="ATP_PFK"/>
</dbReference>
<keyword evidence="4 8" id="KW-0418">Kinase</keyword>
<name>A0A1Q9CIW7_SYMMI</name>
<dbReference type="PRINTS" id="PR00476">
    <property type="entry name" value="PHFRCTKINASE"/>
</dbReference>
<evidence type="ECO:0000256" key="1">
    <source>
        <dbReference type="ARBA" id="ARBA00001946"/>
    </source>
</evidence>
<dbReference type="CDD" id="cd22961">
    <property type="entry name" value="DD_TEX55-like"/>
    <property type="match status" value="1"/>
</dbReference>
<dbReference type="OrthoDB" id="537915at2759"/>
<evidence type="ECO:0000313" key="8">
    <source>
        <dbReference type="EMBL" id="OLP82881.1"/>
    </source>
</evidence>
<evidence type="ECO:0000256" key="3">
    <source>
        <dbReference type="ARBA" id="ARBA00022723"/>
    </source>
</evidence>
<dbReference type="UniPathway" id="UPA00109">
    <property type="reaction ID" value="UER00182"/>
</dbReference>
<feature type="region of interest" description="Disordered" evidence="6">
    <location>
        <begin position="215"/>
        <end position="240"/>
    </location>
</feature>
<feature type="compositionally biased region" description="Basic residues" evidence="6">
    <location>
        <begin position="226"/>
        <end position="240"/>
    </location>
</feature>
<comment type="caution">
    <text evidence="8">The sequence shown here is derived from an EMBL/GenBank/DDBJ whole genome shotgun (WGS) entry which is preliminary data.</text>
</comment>
<evidence type="ECO:0000313" key="9">
    <source>
        <dbReference type="Proteomes" id="UP000186817"/>
    </source>
</evidence>
<dbReference type="GO" id="GO:0006002">
    <property type="term" value="P:fructose 6-phosphate metabolic process"/>
    <property type="evidence" value="ECO:0007669"/>
    <property type="project" value="InterPro"/>
</dbReference>